<dbReference type="EMBL" id="JAQIZZ010000008">
    <property type="protein sequence ID" value="KAJ5524248.1"/>
    <property type="molecule type" value="Genomic_DNA"/>
</dbReference>
<feature type="compositionally biased region" description="Basic and acidic residues" evidence="1">
    <location>
        <begin position="51"/>
        <end position="63"/>
    </location>
</feature>
<protein>
    <submittedName>
        <fullName evidence="2">Anucleate primary sterigmata protein A</fullName>
    </submittedName>
</protein>
<feature type="compositionally biased region" description="Polar residues" evidence="1">
    <location>
        <begin position="65"/>
        <end position="78"/>
    </location>
</feature>
<evidence type="ECO:0000256" key="1">
    <source>
        <dbReference type="SAM" id="MobiDB-lite"/>
    </source>
</evidence>
<evidence type="ECO:0000313" key="2">
    <source>
        <dbReference type="EMBL" id="KAJ5524248.1"/>
    </source>
</evidence>
<feature type="region of interest" description="Disordered" evidence="1">
    <location>
        <begin position="44"/>
        <end position="80"/>
    </location>
</feature>
<feature type="compositionally biased region" description="Polar residues" evidence="1">
    <location>
        <begin position="197"/>
        <end position="207"/>
    </location>
</feature>
<reference evidence="2 3" key="1">
    <citation type="journal article" date="2023" name="IMA Fungus">
        <title>Comparative genomic study of the Penicillium genus elucidates a diverse pangenome and 15 lateral gene transfer events.</title>
        <authorList>
            <person name="Petersen C."/>
            <person name="Sorensen T."/>
            <person name="Nielsen M.R."/>
            <person name="Sondergaard T.E."/>
            <person name="Sorensen J.L."/>
            <person name="Fitzpatrick D.A."/>
            <person name="Frisvad J.C."/>
            <person name="Nielsen K.L."/>
        </authorList>
    </citation>
    <scope>NUCLEOTIDE SEQUENCE [LARGE SCALE GENOMIC DNA]</scope>
    <source>
        <strain evidence="2 3">IBT 35679</strain>
    </source>
</reference>
<proteinExistence type="predicted"/>
<accession>A0AAD6CIN4</accession>
<name>A0AAD6CIN4_9EURO</name>
<comment type="caution">
    <text evidence="2">The sequence shown here is derived from an EMBL/GenBank/DDBJ whole genome shotgun (WGS) entry which is preliminary data.</text>
</comment>
<dbReference type="AlphaFoldDB" id="A0AAD6CIN4"/>
<feature type="region of interest" description="Disordered" evidence="1">
    <location>
        <begin position="172"/>
        <end position="227"/>
    </location>
</feature>
<organism evidence="2 3">
    <name type="scientific">Penicillium frequentans</name>
    <dbReference type="NCBI Taxonomy" id="3151616"/>
    <lineage>
        <taxon>Eukaryota</taxon>
        <taxon>Fungi</taxon>
        <taxon>Dikarya</taxon>
        <taxon>Ascomycota</taxon>
        <taxon>Pezizomycotina</taxon>
        <taxon>Eurotiomycetes</taxon>
        <taxon>Eurotiomycetidae</taxon>
        <taxon>Eurotiales</taxon>
        <taxon>Aspergillaceae</taxon>
        <taxon>Penicillium</taxon>
    </lineage>
</organism>
<keyword evidence="3" id="KW-1185">Reference proteome</keyword>
<sequence length="427" mass="45879">MLDSLPRPVMVDSGVMTDPWQPDAPLGVAAFGGAVVGAVVGTAASDAPTTPRRDVATGDRDIATEEQQTPKMVNSGTDWTPLKPSALDEDHLSNVPTPPKMVWDERSVGTQQVEAGTQAEPDLLELGMATIASQETLPSSPRWPELGVAYFSGGATEPVKHMLPVPELPEMDVSSISSQSTEPVEHNPPVPELPELNVSSISSQSTEPVEHNPPVPELPELNVSSISSQSTEPVVAAIPEPEPIIPVEAVRELPEFSLSSLFTYSTEPVKAQLPEPEPLPTPVPVSVPLAKEVPIPQVGISTISSQHTEPVVPQLPEPMPEPEPVLIPEPEPMVKEVPLPELGMSLITSLHTKPIVPQLPEPVPEPEPSQLEISWLDPSFTVPVTPKTVEVPLNHFPLSLPCVLWKQNQSNSCHSKPLLHRFLPLLP</sequence>
<dbReference type="Proteomes" id="UP001220324">
    <property type="component" value="Unassembled WGS sequence"/>
</dbReference>
<gene>
    <name evidence="2" type="ORF">N7494_010898</name>
</gene>
<evidence type="ECO:0000313" key="3">
    <source>
        <dbReference type="Proteomes" id="UP001220324"/>
    </source>
</evidence>